<proteinExistence type="predicted"/>
<evidence type="ECO:0000256" key="1">
    <source>
        <dbReference type="ARBA" id="ARBA00022676"/>
    </source>
</evidence>
<dbReference type="CDD" id="cd06533">
    <property type="entry name" value="Glyco_transf_WecG_TagA"/>
    <property type="match status" value="1"/>
</dbReference>
<dbReference type="Proteomes" id="UP000061809">
    <property type="component" value="Chromosome"/>
</dbReference>
<dbReference type="EMBL" id="CP012801">
    <property type="protein sequence ID" value="ALJ57961.1"/>
    <property type="molecule type" value="Genomic_DNA"/>
</dbReference>
<name>A0A0P0FS24_9BACE</name>
<organism evidence="3 4">
    <name type="scientific">Bacteroides cellulosilyticus</name>
    <dbReference type="NCBI Taxonomy" id="246787"/>
    <lineage>
        <taxon>Bacteria</taxon>
        <taxon>Pseudomonadati</taxon>
        <taxon>Bacteroidota</taxon>
        <taxon>Bacteroidia</taxon>
        <taxon>Bacteroidales</taxon>
        <taxon>Bacteroidaceae</taxon>
        <taxon>Bacteroides</taxon>
    </lineage>
</organism>
<dbReference type="PANTHER" id="PTHR34136">
    <property type="match status" value="1"/>
</dbReference>
<gene>
    <name evidence="3" type="primary">wfeD</name>
    <name evidence="3" type="ORF">BcellWH2_00697</name>
</gene>
<dbReference type="RefSeq" id="WP_029428938.1">
    <property type="nucleotide sequence ID" value="NZ_CP012801.1"/>
</dbReference>
<dbReference type="EC" id="2.4.1.304" evidence="3"/>
<dbReference type="InterPro" id="IPR004629">
    <property type="entry name" value="WecG_TagA_CpsF"/>
</dbReference>
<dbReference type="PATRIC" id="fig|246787.4.peg.721"/>
<accession>A0A0P0FS24</accession>
<dbReference type="KEGG" id="bcel:BcellWH2_00697"/>
<evidence type="ECO:0000313" key="4">
    <source>
        <dbReference type="Proteomes" id="UP000061809"/>
    </source>
</evidence>
<keyword evidence="2 3" id="KW-0808">Transferase</keyword>
<dbReference type="GO" id="GO:0016758">
    <property type="term" value="F:hexosyltransferase activity"/>
    <property type="evidence" value="ECO:0007669"/>
    <property type="project" value="TreeGrafter"/>
</dbReference>
<dbReference type="Pfam" id="PF03808">
    <property type="entry name" value="Glyco_tran_WecG"/>
    <property type="match status" value="1"/>
</dbReference>
<evidence type="ECO:0000256" key="2">
    <source>
        <dbReference type="ARBA" id="ARBA00022679"/>
    </source>
</evidence>
<sequence>MIEKIYQLFYDKLPDSLAQVLPKYDRCQLVTCLNPYYLVMLSPKDYPLYENFDYISSDGMGPLKLNKLFGKSKSVRLSFDLSSMAGPVFRNMISHGESMYMLGAKPNEIEKSVNTIKKNFKGIKIAGFHHGYIKDCKQNIVNEIILSGAKVVIIGMGAPMQDEIAVMLKEKGFIGSVYTCGGFIHQTTEGIISFPEWTNKFGVRWLYRIFTQKGMLKRLLRTYPKFVISYSWFLLFQIKIET</sequence>
<dbReference type="PANTHER" id="PTHR34136:SF1">
    <property type="entry name" value="UDP-N-ACETYL-D-MANNOSAMINURONIC ACID TRANSFERASE"/>
    <property type="match status" value="1"/>
</dbReference>
<keyword evidence="1 3" id="KW-0328">Glycosyltransferase</keyword>
<dbReference type="AlphaFoldDB" id="A0A0P0FS24"/>
<protein>
    <submittedName>
        <fullName evidence="3">UDP-Gal:alpha-D-GlcNAc-diphosphoundecaprenol beta-1,4-galactosyltransferase</fullName>
        <ecNumber evidence="3">2.4.1.304</ecNumber>
    </submittedName>
</protein>
<reference evidence="3 4" key="1">
    <citation type="journal article" date="2015" name="Science">
        <title>Genetic determinants of in vivo fitness and diet responsiveness in multiple human gut Bacteroides.</title>
        <authorList>
            <person name="Wu M."/>
            <person name="McNulty N.P."/>
            <person name="Rodionov D.A."/>
            <person name="Khoroshkin M.S."/>
            <person name="Griffin N.W."/>
            <person name="Cheng J."/>
            <person name="Latreille P."/>
            <person name="Kerstetter R.A."/>
            <person name="Terrapon N."/>
            <person name="Henrissat B."/>
            <person name="Osterman A.L."/>
            <person name="Gordon J.I."/>
        </authorList>
    </citation>
    <scope>NUCLEOTIDE SEQUENCE [LARGE SCALE GENOMIC DNA]</scope>
    <source>
        <strain evidence="3 4">WH2</strain>
    </source>
</reference>
<evidence type="ECO:0000313" key="3">
    <source>
        <dbReference type="EMBL" id="ALJ57961.1"/>
    </source>
</evidence>